<accession>A0A653DEX8</accession>
<evidence type="ECO:0000313" key="5">
    <source>
        <dbReference type="EMBL" id="VEN58396.1"/>
    </source>
</evidence>
<evidence type="ECO:0000313" key="6">
    <source>
        <dbReference type="Proteomes" id="UP000410492"/>
    </source>
</evidence>
<dbReference type="Pfam" id="PF21787">
    <property type="entry name" value="TNP-like_RNaseH_N"/>
    <property type="match status" value="1"/>
</dbReference>
<dbReference type="Pfam" id="PF21788">
    <property type="entry name" value="TNP-like_GBD"/>
    <property type="match status" value="1"/>
</dbReference>
<dbReference type="InterPro" id="IPR048366">
    <property type="entry name" value="TNP-like_GBD"/>
</dbReference>
<proteinExistence type="predicted"/>
<dbReference type="InterPro" id="IPR048367">
    <property type="entry name" value="TNP-like_RNaseH_C"/>
</dbReference>
<evidence type="ECO:0000259" key="2">
    <source>
        <dbReference type="Pfam" id="PF21787"/>
    </source>
</evidence>
<feature type="region of interest" description="Disordered" evidence="1">
    <location>
        <begin position="1"/>
        <end position="41"/>
    </location>
</feature>
<dbReference type="AlphaFoldDB" id="A0A653DEX8"/>
<sequence>DKCPKINPNRYPRLRDNAHPVLYLPSPDDKENMDPNHPVMHERKMSIAEPSLPSTSAQASRSDQSVTPHSLTMHVEIPMVESPIPPTSSMATAAVTIPSSATLSRGYKILKPIGVRRVRDLSPHARYIYQIAVGLREKGRRAHTELMSAKKRLREAEKYLNSLNLLENKVNPTTLRFIMSQVKLQKVQPKGRRFSLQDKILALSLLKQSPRGYRHLQRIFALPSRKTLTNLLRKIPLEPGINKTLIRVLETTCNNLKEQDKYCTLVFDEMSIDPGLYYDISSDYIEGFQDTGSAQRKAVFADKVLVFMARGVHRKWKQAVAYYFTEGGMKTDMLVVTIKDVVRHLRNAGLNVLCTVCDQGGPNRAAINRLYKDTNMEYARRGEDNRNFGFEIDGAEIVPIYDVPHLLKCIRNILHQYKISYSWRAGGEKTATWDHIRQVYELEDPAVEYKLCHKLTDAHIANSKKMKVSIAAQVMSARVAVAMKVFARSGMMDETGIETAEFLMFVDKAFDSLNGSAVTPTDGKPLRAAVTQRSEHQEFWREAIAVFESMKCSSNTRQNFRPPTLNNWVHTLKAFSYIGRKLLDSGFNFVSPRNFNQDPLENFFCSIRSHGIRNINPNCHSFKNSFKSILIANYMSSKSPSSNCEEDGTHGLSSLISLFAGSVTDEEAPSSEITILDIPQILPPSESCVLTYVAGYVARRVLKNC</sequence>
<evidence type="ECO:0008006" key="7">
    <source>
        <dbReference type="Google" id="ProtNLM"/>
    </source>
</evidence>
<feature type="non-terminal residue" evidence="5">
    <location>
        <position position="1"/>
    </location>
</feature>
<feature type="domain" description="Transposable element P transposase-like GTP-binding insertion" evidence="3">
    <location>
        <begin position="405"/>
        <end position="517"/>
    </location>
</feature>
<evidence type="ECO:0000256" key="1">
    <source>
        <dbReference type="SAM" id="MobiDB-lite"/>
    </source>
</evidence>
<feature type="domain" description="Transposable element P transposase-like RNase H C-terminal" evidence="4">
    <location>
        <begin position="595"/>
        <end position="627"/>
    </location>
</feature>
<organism evidence="5 6">
    <name type="scientific">Callosobruchus maculatus</name>
    <name type="common">Southern cowpea weevil</name>
    <name type="synonym">Pulse bruchid</name>
    <dbReference type="NCBI Taxonomy" id="64391"/>
    <lineage>
        <taxon>Eukaryota</taxon>
        <taxon>Metazoa</taxon>
        <taxon>Ecdysozoa</taxon>
        <taxon>Arthropoda</taxon>
        <taxon>Hexapoda</taxon>
        <taxon>Insecta</taxon>
        <taxon>Pterygota</taxon>
        <taxon>Neoptera</taxon>
        <taxon>Endopterygota</taxon>
        <taxon>Coleoptera</taxon>
        <taxon>Polyphaga</taxon>
        <taxon>Cucujiformia</taxon>
        <taxon>Chrysomeloidea</taxon>
        <taxon>Chrysomelidae</taxon>
        <taxon>Bruchinae</taxon>
        <taxon>Bruchini</taxon>
        <taxon>Callosobruchus</taxon>
    </lineage>
</organism>
<protein>
    <recommendedName>
        <fullName evidence="7">THAP-type domain-containing protein</fullName>
    </recommendedName>
</protein>
<dbReference type="EMBL" id="CAACVG010011593">
    <property type="protein sequence ID" value="VEN58396.1"/>
    <property type="molecule type" value="Genomic_DNA"/>
</dbReference>
<dbReference type="OrthoDB" id="7440550at2759"/>
<gene>
    <name evidence="5" type="ORF">CALMAC_LOCUS16774</name>
</gene>
<name>A0A653DEX8_CALMS</name>
<dbReference type="InterPro" id="IPR048365">
    <property type="entry name" value="TNP-like_RNaseH_N"/>
</dbReference>
<dbReference type="Proteomes" id="UP000410492">
    <property type="component" value="Unassembled WGS sequence"/>
</dbReference>
<feature type="compositionally biased region" description="Basic and acidic residues" evidence="1">
    <location>
        <begin position="27"/>
        <end position="41"/>
    </location>
</feature>
<evidence type="ECO:0000259" key="4">
    <source>
        <dbReference type="Pfam" id="PF21789"/>
    </source>
</evidence>
<reference evidence="5 6" key="1">
    <citation type="submission" date="2019-01" db="EMBL/GenBank/DDBJ databases">
        <authorList>
            <person name="Sayadi A."/>
        </authorList>
    </citation>
    <scope>NUCLEOTIDE SEQUENCE [LARGE SCALE GENOMIC DNA]</scope>
</reference>
<feature type="domain" description="Transposable element P transposase-like RNase H" evidence="2">
    <location>
        <begin position="238"/>
        <end position="370"/>
    </location>
</feature>
<keyword evidence="6" id="KW-1185">Reference proteome</keyword>
<dbReference type="Pfam" id="PF21789">
    <property type="entry name" value="TNP-like_RNaseH_C"/>
    <property type="match status" value="1"/>
</dbReference>
<evidence type="ECO:0000259" key="3">
    <source>
        <dbReference type="Pfam" id="PF21788"/>
    </source>
</evidence>